<dbReference type="EMBL" id="FN430097">
    <property type="protein sequence ID" value="CAZ81929.1"/>
    <property type="molecule type" value="Genomic_DNA"/>
</dbReference>
<protein>
    <submittedName>
        <fullName evidence="1">(Perigord truffle) hypothetical protein</fullName>
    </submittedName>
</protein>
<dbReference type="AlphaFoldDB" id="D5GBS9"/>
<keyword evidence="2" id="KW-1185">Reference proteome</keyword>
<dbReference type="InParanoid" id="D5GBS9"/>
<proteinExistence type="predicted"/>
<dbReference type="RefSeq" id="XP_002837738.1">
    <property type="nucleotide sequence ID" value="XM_002837692.1"/>
</dbReference>
<evidence type="ECO:0000313" key="1">
    <source>
        <dbReference type="EMBL" id="CAZ81929.1"/>
    </source>
</evidence>
<organism evidence="1 2">
    <name type="scientific">Tuber melanosporum (strain Mel28)</name>
    <name type="common">Perigord black truffle</name>
    <dbReference type="NCBI Taxonomy" id="656061"/>
    <lineage>
        <taxon>Eukaryota</taxon>
        <taxon>Fungi</taxon>
        <taxon>Dikarya</taxon>
        <taxon>Ascomycota</taxon>
        <taxon>Pezizomycotina</taxon>
        <taxon>Pezizomycetes</taxon>
        <taxon>Pezizales</taxon>
        <taxon>Tuberaceae</taxon>
        <taxon>Tuber</taxon>
    </lineage>
</organism>
<dbReference type="InterPro" id="IPR025332">
    <property type="entry name" value="DUF4238"/>
</dbReference>
<dbReference type="eggNOG" id="ENOG502S5TP">
    <property type="taxonomic scope" value="Eukaryota"/>
</dbReference>
<dbReference type="GeneID" id="9182966"/>
<dbReference type="Pfam" id="PF14022">
    <property type="entry name" value="DUF4238"/>
    <property type="match status" value="1"/>
</dbReference>
<dbReference type="Proteomes" id="UP000006911">
    <property type="component" value="Unassembled WGS sequence"/>
</dbReference>
<reference evidence="1 2" key="1">
    <citation type="journal article" date="2010" name="Nature">
        <title>Perigord black truffle genome uncovers evolutionary origins and mechanisms of symbiosis.</title>
        <authorList>
            <person name="Martin F."/>
            <person name="Kohler A."/>
            <person name="Murat C."/>
            <person name="Balestrini R."/>
            <person name="Coutinho P.M."/>
            <person name="Jaillon O."/>
            <person name="Montanini B."/>
            <person name="Morin E."/>
            <person name="Noel B."/>
            <person name="Percudani R."/>
            <person name="Porcel B."/>
            <person name="Rubini A."/>
            <person name="Amicucci A."/>
            <person name="Amselem J."/>
            <person name="Anthouard V."/>
            <person name="Arcioni S."/>
            <person name="Artiguenave F."/>
            <person name="Aury J.M."/>
            <person name="Ballario P."/>
            <person name="Bolchi A."/>
            <person name="Brenna A."/>
            <person name="Brun A."/>
            <person name="Buee M."/>
            <person name="Cantarel B."/>
            <person name="Chevalier G."/>
            <person name="Couloux A."/>
            <person name="Da Silva C."/>
            <person name="Denoeud F."/>
            <person name="Duplessis S."/>
            <person name="Ghignone S."/>
            <person name="Hilselberger B."/>
            <person name="Iotti M."/>
            <person name="Marcais B."/>
            <person name="Mello A."/>
            <person name="Miranda M."/>
            <person name="Pacioni G."/>
            <person name="Quesneville H."/>
            <person name="Riccioni C."/>
            <person name="Ruotolo R."/>
            <person name="Splivallo R."/>
            <person name="Stocchi V."/>
            <person name="Tisserant E."/>
            <person name="Viscomi A.R."/>
            <person name="Zambonelli A."/>
            <person name="Zampieri E."/>
            <person name="Henrissat B."/>
            <person name="Lebrun M.H."/>
            <person name="Paolocci F."/>
            <person name="Bonfante P."/>
            <person name="Ottonello S."/>
            <person name="Wincker P."/>
        </authorList>
    </citation>
    <scope>NUCLEOTIDE SEQUENCE [LARGE SCALE GENOMIC DNA]</scope>
    <source>
        <strain evidence="1 2">Mel28</strain>
    </source>
</reference>
<evidence type="ECO:0000313" key="2">
    <source>
        <dbReference type="Proteomes" id="UP000006911"/>
    </source>
</evidence>
<name>D5GBS9_TUBMM</name>
<gene>
    <name evidence="1" type="ORF">GSTUM_00005565001</name>
</gene>
<sequence length="447" mass="52413">MDVPSSRGGRKPRKPRYDPAMDPYIRIYDLKSGVLDYCKVGRAYGIPDMYKDADHEKVYHVEELLSRLESSVAIIYGRIRRGHENGEYKFSISRKDRNLLRKFLFVMRYRSHKFWSKYTGTIDTYKHNDRDMLREFLKERSITDLRQVWLLNLEVIVRTEIDADGEWLTTIGREMFPADANMYVFHMSESYVAFCEPQSPEDEFVITDNGFGIFEGPVVFDTANLESTGADGSPPRLKDPAVTEYHKLAPLSPRLVLVLRSNFLRDGPIWEKRLKFFREWQAWPKADSLLQDLQIKPPQTRYKLPGRRGPVPTLEDEFTFEIFKAETKQVHMINTLLLQEATGSITWVSDKSLVKSLEAFLRNPNFMLDAPLSVFPEFTPRIALRYQKQRLLNLWDKPYPSEGVRPLEEYENMKEALRNNELLQSYYKFGMLTIPINLLHQITYLSH</sequence>
<dbReference type="STRING" id="656061.D5GBS9"/>
<accession>D5GBS9</accession>
<dbReference type="KEGG" id="tml:GSTUM_00005565001"/>
<dbReference type="HOGENOM" id="CLU_612799_0_0_1"/>
<dbReference type="OMA" id="WIIDESA"/>